<dbReference type="EMBL" id="JAZHXI010000012">
    <property type="protein sequence ID" value="KAL2065774.1"/>
    <property type="molecule type" value="Genomic_DNA"/>
</dbReference>
<sequence>MRDLLISGISRDLGDKVASLAKSYLENSNNLDDTEQTLERGKIDEHRKVDERRKTQQSQRKITIQKLLEKEEKEEKKETASFSKTSIKQSLGKNPFVIGSHISSSPLQTETLSTNLILPLAVQENRHLSQPGVSTQAQKNTTSNIGIPWIPRDVLLAHRTWWTDTLELDFKPLDRDAEVSGDAVSKSPQLSRGLEVTMPYFQSPTQIHLEDGVAVPSYILQDY</sequence>
<feature type="region of interest" description="Disordered" evidence="1">
    <location>
        <begin position="26"/>
        <end position="60"/>
    </location>
</feature>
<dbReference type="Proteomes" id="UP001595075">
    <property type="component" value="Unassembled WGS sequence"/>
</dbReference>
<reference evidence="2 3" key="1">
    <citation type="journal article" date="2024" name="Commun. Biol.">
        <title>Comparative genomic analysis of thermophilic fungi reveals convergent evolutionary adaptations and gene losses.</title>
        <authorList>
            <person name="Steindorff A.S."/>
            <person name="Aguilar-Pontes M.V."/>
            <person name="Robinson A.J."/>
            <person name="Andreopoulos B."/>
            <person name="LaButti K."/>
            <person name="Kuo A."/>
            <person name="Mondo S."/>
            <person name="Riley R."/>
            <person name="Otillar R."/>
            <person name="Haridas S."/>
            <person name="Lipzen A."/>
            <person name="Grimwood J."/>
            <person name="Schmutz J."/>
            <person name="Clum A."/>
            <person name="Reid I.D."/>
            <person name="Moisan M.C."/>
            <person name="Butler G."/>
            <person name="Nguyen T.T.M."/>
            <person name="Dewar K."/>
            <person name="Conant G."/>
            <person name="Drula E."/>
            <person name="Henrissat B."/>
            <person name="Hansel C."/>
            <person name="Singer S."/>
            <person name="Hutchinson M.I."/>
            <person name="de Vries R.P."/>
            <person name="Natvig D.O."/>
            <person name="Powell A.J."/>
            <person name="Tsang A."/>
            <person name="Grigoriev I.V."/>
        </authorList>
    </citation>
    <scope>NUCLEOTIDE SEQUENCE [LARGE SCALE GENOMIC DNA]</scope>
    <source>
        <strain evidence="2 3">CBS 494.80</strain>
    </source>
</reference>
<evidence type="ECO:0000313" key="2">
    <source>
        <dbReference type="EMBL" id="KAL2065774.1"/>
    </source>
</evidence>
<keyword evidence="3" id="KW-1185">Reference proteome</keyword>
<protein>
    <submittedName>
        <fullName evidence="2">Uncharacterized protein</fullName>
    </submittedName>
</protein>
<organism evidence="2 3">
    <name type="scientific">Oculimacula yallundae</name>
    <dbReference type="NCBI Taxonomy" id="86028"/>
    <lineage>
        <taxon>Eukaryota</taxon>
        <taxon>Fungi</taxon>
        <taxon>Dikarya</taxon>
        <taxon>Ascomycota</taxon>
        <taxon>Pezizomycotina</taxon>
        <taxon>Leotiomycetes</taxon>
        <taxon>Helotiales</taxon>
        <taxon>Ploettnerulaceae</taxon>
        <taxon>Oculimacula</taxon>
    </lineage>
</organism>
<evidence type="ECO:0000256" key="1">
    <source>
        <dbReference type="SAM" id="MobiDB-lite"/>
    </source>
</evidence>
<evidence type="ECO:0000313" key="3">
    <source>
        <dbReference type="Proteomes" id="UP001595075"/>
    </source>
</evidence>
<accession>A0ABR4C7A1</accession>
<name>A0ABR4C7A1_9HELO</name>
<proteinExistence type="predicted"/>
<feature type="compositionally biased region" description="Basic and acidic residues" evidence="1">
    <location>
        <begin position="37"/>
        <end position="54"/>
    </location>
</feature>
<gene>
    <name evidence="2" type="ORF">VTL71DRAFT_3444</name>
</gene>
<comment type="caution">
    <text evidence="2">The sequence shown here is derived from an EMBL/GenBank/DDBJ whole genome shotgun (WGS) entry which is preliminary data.</text>
</comment>